<dbReference type="InterPro" id="IPR014015">
    <property type="entry name" value="Helicase_SF3_DNA-vir"/>
</dbReference>
<keyword evidence="15" id="KW-0832">Ubl conjugation</keyword>
<dbReference type="InterPro" id="IPR001177">
    <property type="entry name" value="PPV_DNA_helicase_E1_C"/>
</dbReference>
<keyword evidence="8 15" id="KW-0347">Helicase</keyword>
<comment type="catalytic activity">
    <reaction evidence="12 15">
        <text>Couples ATP hydrolysis with the unwinding of duplex DNA by translocating in the 3'-5' direction.</text>
        <dbReference type="EC" id="5.6.2.4"/>
    </reaction>
</comment>
<dbReference type="GO" id="GO:0016887">
    <property type="term" value="F:ATP hydrolysis activity"/>
    <property type="evidence" value="ECO:0007669"/>
    <property type="project" value="RHEA"/>
</dbReference>
<evidence type="ECO:0000256" key="5">
    <source>
        <dbReference type="ARBA" id="ARBA00022705"/>
    </source>
</evidence>
<evidence type="ECO:0000256" key="8">
    <source>
        <dbReference type="ARBA" id="ARBA00022806"/>
    </source>
</evidence>
<evidence type="ECO:0000256" key="7">
    <source>
        <dbReference type="ARBA" id="ARBA00022801"/>
    </source>
</evidence>
<evidence type="ECO:0000259" key="17">
    <source>
        <dbReference type="PROSITE" id="PS51206"/>
    </source>
</evidence>
<dbReference type="PROSITE" id="PS51206">
    <property type="entry name" value="SF3_HELICASE_1"/>
    <property type="match status" value="1"/>
</dbReference>
<keyword evidence="7 15" id="KW-0378">Hydrolase</keyword>
<gene>
    <name evidence="15" type="primary">E1</name>
</gene>
<dbReference type="Pfam" id="PF20450">
    <property type="entry name" value="PPV_E1_DBD"/>
    <property type="match status" value="1"/>
</dbReference>
<feature type="modified residue" description="Phosphoserine; by host" evidence="15">
    <location>
        <position position="89"/>
    </location>
</feature>
<keyword evidence="4 15" id="KW-1048">Host nucleus</keyword>
<evidence type="ECO:0000256" key="3">
    <source>
        <dbReference type="ARBA" id="ARBA00022553"/>
    </source>
</evidence>
<dbReference type="Gene3D" id="1.10.10.510">
    <property type="entry name" value="Zinc finger, large T-antigen D1 domain"/>
    <property type="match status" value="1"/>
</dbReference>
<dbReference type="GO" id="GO:0003677">
    <property type="term" value="F:DNA binding"/>
    <property type="evidence" value="ECO:0007669"/>
    <property type="project" value="UniProtKB-UniRule"/>
</dbReference>
<feature type="short sequence motif" description="Nuclear localization signal" evidence="15">
    <location>
        <begin position="83"/>
        <end position="85"/>
    </location>
</feature>
<comment type="subunit">
    <text evidence="15">Can form hexamers. Interacts with E2 protein; this interaction increases E1 DNA binding specificity. Interacts with host DNA polymerase subunit POLA2. Interacts with host single stranded DNA-binding protein RPA1. Interacts with host TOP1; this interaction stimulates the enzymatic activity of TOP1.</text>
</comment>
<protein>
    <recommendedName>
        <fullName evidence="15 16">Replication protein E1</fullName>
        <ecNumber evidence="15 16">5.6.2.4</ecNumber>
    </recommendedName>
    <alternativeName>
        <fullName evidence="15">ATP-dependent helicase E1</fullName>
    </alternativeName>
    <alternativeName>
        <fullName evidence="15">DNA 3'-5' helicase E1</fullName>
    </alternativeName>
</protein>
<evidence type="ECO:0000256" key="11">
    <source>
        <dbReference type="ARBA" id="ARBA00023235"/>
    </source>
</evidence>
<organism evidence="18">
    <name type="scientific">Human papillomavirus</name>
    <dbReference type="NCBI Taxonomy" id="10566"/>
    <lineage>
        <taxon>Viruses</taxon>
        <taxon>Monodnaviria</taxon>
        <taxon>Shotokuvirae</taxon>
        <taxon>Cossaviricota</taxon>
        <taxon>Papovaviricetes</taxon>
        <taxon>Zurhausenvirales</taxon>
        <taxon>Papillomaviridae</taxon>
    </lineage>
</organism>
<keyword evidence="9 15" id="KW-0067">ATP-binding</keyword>
<dbReference type="EC" id="5.6.2.4" evidence="15 16"/>
<dbReference type="Pfam" id="PF00524">
    <property type="entry name" value="PPV_E1_N"/>
    <property type="match status" value="1"/>
</dbReference>
<evidence type="ECO:0000256" key="10">
    <source>
        <dbReference type="ARBA" id="ARBA00023125"/>
    </source>
</evidence>
<evidence type="ECO:0000256" key="6">
    <source>
        <dbReference type="ARBA" id="ARBA00022741"/>
    </source>
</evidence>
<dbReference type="InterPro" id="IPR014000">
    <property type="entry name" value="PPV_DNA_helicase_E1_N"/>
</dbReference>
<comment type="subcellular location">
    <subcellularLocation>
        <location evidence="1 15">Host nucleus</location>
    </subcellularLocation>
</comment>
<evidence type="ECO:0000313" key="18">
    <source>
        <dbReference type="EMBL" id="AYA94307.1"/>
    </source>
</evidence>
<dbReference type="GO" id="GO:0006260">
    <property type="term" value="P:DNA replication"/>
    <property type="evidence" value="ECO:0007669"/>
    <property type="project" value="UniProtKB-UniRule"/>
</dbReference>
<evidence type="ECO:0000256" key="14">
    <source>
        <dbReference type="ARBA" id="ARBA00093297"/>
    </source>
</evidence>
<dbReference type="PIRSF" id="PIRSF003383">
    <property type="entry name" value="Rep_E1_papillomaV"/>
    <property type="match status" value="1"/>
</dbReference>
<evidence type="ECO:0000256" key="1">
    <source>
        <dbReference type="ARBA" id="ARBA00004147"/>
    </source>
</evidence>
<keyword evidence="10 15" id="KW-0238">DNA-binding</keyword>
<evidence type="ECO:0000256" key="4">
    <source>
        <dbReference type="ARBA" id="ARBA00022562"/>
    </source>
</evidence>
<comment type="catalytic activity">
    <reaction evidence="13 15 16">
        <text>ATP + H2O = ADP + phosphate + H(+)</text>
        <dbReference type="Rhea" id="RHEA:13065"/>
        <dbReference type="ChEBI" id="CHEBI:15377"/>
        <dbReference type="ChEBI" id="CHEBI:15378"/>
        <dbReference type="ChEBI" id="CHEBI:30616"/>
        <dbReference type="ChEBI" id="CHEBI:43474"/>
        <dbReference type="ChEBI" id="CHEBI:456216"/>
        <dbReference type="EC" id="5.6.2.4"/>
    </reaction>
</comment>
<dbReference type="InterPro" id="IPR046832">
    <property type="entry name" value="PPV_E1_DBD"/>
</dbReference>
<name>A0A385PJV0_9PAPI</name>
<evidence type="ECO:0000256" key="15">
    <source>
        <dbReference type="HAMAP-Rule" id="MF_04000"/>
    </source>
</evidence>
<dbReference type="EMBL" id="MH777308">
    <property type="protein sequence ID" value="AYA94307.1"/>
    <property type="molecule type" value="Genomic_DNA"/>
</dbReference>
<keyword evidence="15" id="KW-1017">Isopeptide bond</keyword>
<dbReference type="InterPro" id="IPR046935">
    <property type="entry name" value="PPV_E1_DBD_sf"/>
</dbReference>
<dbReference type="HAMAP" id="MF_04000">
    <property type="entry name" value="PPV_E1"/>
    <property type="match status" value="1"/>
</dbReference>
<keyword evidence="6 15" id="KW-0547">Nucleotide-binding</keyword>
<dbReference type="Gene3D" id="3.40.50.300">
    <property type="entry name" value="P-loop containing nucleotide triphosphate hydrolases"/>
    <property type="match status" value="1"/>
</dbReference>
<dbReference type="Gene3D" id="3.40.1310.10">
    <property type="match status" value="1"/>
</dbReference>
<dbReference type="GO" id="GO:0005524">
    <property type="term" value="F:ATP binding"/>
    <property type="evidence" value="ECO:0007669"/>
    <property type="project" value="UniProtKB-UniRule"/>
</dbReference>
<dbReference type="InterPro" id="IPR027417">
    <property type="entry name" value="P-loop_NTPase"/>
</dbReference>
<dbReference type="Pfam" id="PF00519">
    <property type="entry name" value="PPV_E1_C"/>
    <property type="match status" value="1"/>
</dbReference>
<evidence type="ECO:0000256" key="12">
    <source>
        <dbReference type="ARBA" id="ARBA00034617"/>
    </source>
</evidence>
<keyword evidence="2 15" id="KW-0244">Early protein</keyword>
<feature type="binding site" evidence="15">
    <location>
        <begin position="438"/>
        <end position="445"/>
    </location>
    <ligand>
        <name>ATP</name>
        <dbReference type="ChEBI" id="CHEBI:30616"/>
    </ligand>
</feature>
<proteinExistence type="inferred from homology"/>
<evidence type="ECO:0000256" key="16">
    <source>
        <dbReference type="PIRNR" id="PIRNR003383"/>
    </source>
</evidence>
<comment type="function">
    <text evidence="16">ATP-dependent DNA helicase required for initiation of viral DNA replication. It forms a complex with the viral E2 protein. The E1-E2 complex binds to the replication origin which contains binding sites for both proteins.</text>
</comment>
<evidence type="ECO:0000256" key="9">
    <source>
        <dbReference type="ARBA" id="ARBA00022840"/>
    </source>
</evidence>
<feature type="modified residue" description="Phosphoserine; by host" evidence="15">
    <location>
        <position position="98"/>
    </location>
</feature>
<keyword evidence="11 15" id="KW-0413">Isomerase</keyword>
<keyword evidence="5 15" id="KW-0235">DNA replication</keyword>
<dbReference type="InterPro" id="IPR037102">
    <property type="entry name" value="Znf_lg_T-Ag_D1_dom_sf"/>
</dbReference>
<comment type="PTM">
    <text evidence="15">Phosphorylated.</text>
</comment>
<evidence type="ECO:0000256" key="2">
    <source>
        <dbReference type="ARBA" id="ARBA00022518"/>
    </source>
</evidence>
<dbReference type="GO" id="GO:0043138">
    <property type="term" value="F:3'-5' DNA helicase activity"/>
    <property type="evidence" value="ECO:0007669"/>
    <property type="project" value="UniProtKB-UniRule"/>
</dbReference>
<dbReference type="InterPro" id="IPR016393">
    <property type="entry name" value="Rep_E1_papillomaV"/>
</dbReference>
<keyword evidence="3 15" id="KW-0597">Phosphoprotein</keyword>
<comment type="PTM">
    <text evidence="15">Sumoylated.</text>
</comment>
<dbReference type="GO" id="GO:0042025">
    <property type="term" value="C:host cell nucleus"/>
    <property type="evidence" value="ECO:0007669"/>
    <property type="project" value="UniProtKB-SubCell"/>
</dbReference>
<reference evidence="18" key="1">
    <citation type="journal article" date="2018" name="Nat. Med.">
        <title>Expanded skin virome in DOCK8-deficient patients.</title>
        <authorList>
            <consortium name="NISC Comparative Sequencing Program"/>
            <person name="Tirosh O."/>
            <person name="Conlan S."/>
            <person name="Deming C."/>
            <person name="Lee-Lin S.Q."/>
            <person name="Huang X."/>
            <person name="Su H.C."/>
            <person name="Freeman A.F."/>
            <person name="Segre J.A."/>
            <person name="Kong H.H."/>
        </authorList>
    </citation>
    <scope>NUCLEOTIDE SEQUENCE</scope>
    <source>
        <strain evidence="18">HPV-mSK_166</strain>
    </source>
</reference>
<sequence>MGDSNKGSNSSFDCLEGTSSWFFVTEADCVEDIDEIDELFEKSTDSNVSNLIDESDEVDQGNTLAFYNEQLQQDCDQAILLLKRKYVNSPETAVAALSPKLQAVCTISPQKEKQSKRRLNFEDSGIEQDEATNSLTSQVEYNIDSHVENVESGTMGNEILEKSNQKAFLLYKFKEMFGVPYTELTRTFRSDKTCNENWIIAVFRVAEEVLEASKIIIQKHCECVQIILRDFNGLYTVQFKSAKSRETIVKLFCGMLNVQPFQILCDPPKTRSVPAALYFYKQSMIDKAFVFGGLPKWITMQTVVDHQIAASADAFELSMLVQWGYDNDITDEAQMAYEYARLANTDSNAAALLKHNNQVKFIKDACIMVKLYKRHEMRKMSMAEWIDMCCEKCPETNGDWKTIIQFLKFQHVNILDFLYAFRLFLKGTPKKNCFVIYGPPDSGKSYFAYALIHFMKGKVISQMNKCSQFWLQPLSDCKIGLLDDATYDCWSFIDVHMRTALDGNNVCVDYKHRAPLQMKLPPLLITTNHSVKDDQSLMYLHSRVYCLQFPNKMPLTDDGKPIYEINDCTWKLFFRKLSNQLDITIADKEDGVADRSFQCCTRHSHDPN</sequence>
<evidence type="ECO:0000256" key="13">
    <source>
        <dbReference type="ARBA" id="ARBA00048988"/>
    </source>
</evidence>
<dbReference type="SUPFAM" id="SSF55464">
    <property type="entry name" value="Origin of replication-binding domain, RBD-like"/>
    <property type="match status" value="1"/>
</dbReference>
<comment type="similarity">
    <text evidence="15 16">Belongs to the papillomaviridae E1 protein family.</text>
</comment>
<feature type="cross-link" description="Glycyl lysine isopeptide (Lys-Gly) (interchain with G-Cter in SUMO)" evidence="15">
    <location>
        <position position="519"/>
    </location>
</feature>
<feature type="domain" description="SF3 helicase" evidence="17">
    <location>
        <begin position="412"/>
        <end position="562"/>
    </location>
</feature>
<comment type="function">
    <text evidence="14 15">ATP-dependent DNA 3'-5' helicase required for initiation of viral DNA replication. It forms a complex with the viral E2 protein. The E1-E2 complex binds to the replication origin which contains binding sites for both proteins. During the initial step, a dimer of E1 interacts with a dimer of protein E2 leading to a complex that binds the viral origin of replication with high specificity. Then, a second dimer of E1 displaces the E2 dimer in an ATP-dependent manner to form the E1 tetramer. Following this, two E1 monomers are added to each half of the site, which results in the formation of two E1 trimers on the viral ori. Subsequently, two hexamers will be created. The double hexamer acts as a bi-directional helicase machinery and unwinds the viral DNA and then recruits the host DNA polymerase to start replication.</text>
</comment>
<accession>A0A385PJV0</accession>
<dbReference type="SUPFAM" id="SSF52540">
    <property type="entry name" value="P-loop containing nucleoside triphosphate hydrolases"/>
    <property type="match status" value="1"/>
</dbReference>
<comment type="caution">
    <text evidence="15">Lacks conserved residue(s) required for the propagation of feature annotation.</text>
</comment>